<evidence type="ECO:0000313" key="1">
    <source>
        <dbReference type="EMBL" id="KKL57977.1"/>
    </source>
</evidence>
<dbReference type="EMBL" id="LAZR01029976">
    <property type="protein sequence ID" value="KKL57977.1"/>
    <property type="molecule type" value="Genomic_DNA"/>
</dbReference>
<proteinExistence type="predicted"/>
<comment type="caution">
    <text evidence="1">The sequence shown here is derived from an EMBL/GenBank/DDBJ whole genome shotgun (WGS) entry which is preliminary data.</text>
</comment>
<sequence length="89" mass="10230">MRVAFNKIVITPKGYNSKQLTCYTRPCFCLGKLNEIYAHGILVERKDIFNQLLVLVLMCDFIIASDLFQANRLIAFIFSKKISSEMFSS</sequence>
<accession>A0A0F9G3R4</accession>
<reference evidence="1" key="1">
    <citation type="journal article" date="2015" name="Nature">
        <title>Complex archaea that bridge the gap between prokaryotes and eukaryotes.</title>
        <authorList>
            <person name="Spang A."/>
            <person name="Saw J.H."/>
            <person name="Jorgensen S.L."/>
            <person name="Zaremba-Niedzwiedzka K."/>
            <person name="Martijn J."/>
            <person name="Lind A.E."/>
            <person name="van Eijk R."/>
            <person name="Schleper C."/>
            <person name="Guy L."/>
            <person name="Ettema T.J."/>
        </authorList>
    </citation>
    <scope>NUCLEOTIDE SEQUENCE</scope>
</reference>
<protein>
    <submittedName>
        <fullName evidence="1">Uncharacterized protein</fullName>
    </submittedName>
</protein>
<name>A0A0F9G3R4_9ZZZZ</name>
<organism evidence="1">
    <name type="scientific">marine sediment metagenome</name>
    <dbReference type="NCBI Taxonomy" id="412755"/>
    <lineage>
        <taxon>unclassified sequences</taxon>
        <taxon>metagenomes</taxon>
        <taxon>ecological metagenomes</taxon>
    </lineage>
</organism>
<gene>
    <name evidence="1" type="ORF">LCGC14_2230000</name>
</gene>
<dbReference type="AlphaFoldDB" id="A0A0F9G3R4"/>